<dbReference type="InterPro" id="IPR022209">
    <property type="entry name" value="CWC25"/>
</dbReference>
<evidence type="ECO:0000313" key="11">
    <source>
        <dbReference type="EMBL" id="CAK9212541.1"/>
    </source>
</evidence>
<organism evidence="11 12">
    <name type="scientific">Sphagnum troendelagicum</name>
    <dbReference type="NCBI Taxonomy" id="128251"/>
    <lineage>
        <taxon>Eukaryota</taxon>
        <taxon>Viridiplantae</taxon>
        <taxon>Streptophyta</taxon>
        <taxon>Embryophyta</taxon>
        <taxon>Bryophyta</taxon>
        <taxon>Sphagnophytina</taxon>
        <taxon>Sphagnopsida</taxon>
        <taxon>Sphagnales</taxon>
        <taxon>Sphagnaceae</taxon>
        <taxon>Sphagnum</taxon>
    </lineage>
</organism>
<evidence type="ECO:0000256" key="2">
    <source>
        <dbReference type="ARBA" id="ARBA00006695"/>
    </source>
</evidence>
<dbReference type="SMART" id="SM01083">
    <property type="entry name" value="Cir_N"/>
    <property type="match status" value="1"/>
</dbReference>
<feature type="compositionally biased region" description="Basic and acidic residues" evidence="9">
    <location>
        <begin position="254"/>
        <end position="293"/>
    </location>
</feature>
<feature type="compositionally biased region" description="Basic and acidic residues" evidence="9">
    <location>
        <begin position="155"/>
        <end position="170"/>
    </location>
</feature>
<keyword evidence="6" id="KW-0508">mRNA splicing</keyword>
<evidence type="ECO:0000256" key="7">
    <source>
        <dbReference type="ARBA" id="ARBA00023242"/>
    </source>
</evidence>
<dbReference type="PANTHER" id="PTHR16196">
    <property type="entry name" value="CELL CYCLE CONTROL PROTEIN CWF25"/>
    <property type="match status" value="1"/>
</dbReference>
<feature type="coiled-coil region" evidence="8">
    <location>
        <begin position="22"/>
        <end position="49"/>
    </location>
</feature>
<feature type="compositionally biased region" description="Basic and acidic residues" evidence="9">
    <location>
        <begin position="308"/>
        <end position="333"/>
    </location>
</feature>
<reference evidence="11" key="1">
    <citation type="submission" date="2024-02" db="EMBL/GenBank/DDBJ databases">
        <authorList>
            <consortium name="ELIXIR-Norway"/>
            <consortium name="Elixir Norway"/>
        </authorList>
    </citation>
    <scope>NUCLEOTIDE SEQUENCE</scope>
</reference>
<keyword evidence="4" id="KW-0747">Spliceosome</keyword>
<accession>A0ABP0U491</accession>
<dbReference type="EMBL" id="OZ019911">
    <property type="protein sequence ID" value="CAK9212541.1"/>
    <property type="molecule type" value="Genomic_DNA"/>
</dbReference>
<dbReference type="Proteomes" id="UP001497512">
    <property type="component" value="Chromosome 19"/>
</dbReference>
<feature type="compositionally biased region" description="Basic and acidic residues" evidence="9">
    <location>
        <begin position="360"/>
        <end position="373"/>
    </location>
</feature>
<gene>
    <name evidence="11" type="ORF">CSSPTR1EN2_LOCUS11288</name>
</gene>
<keyword evidence="7" id="KW-0539">Nucleus</keyword>
<evidence type="ECO:0000256" key="6">
    <source>
        <dbReference type="ARBA" id="ARBA00023187"/>
    </source>
</evidence>
<evidence type="ECO:0000256" key="9">
    <source>
        <dbReference type="SAM" id="MobiDB-lite"/>
    </source>
</evidence>
<evidence type="ECO:0000259" key="10">
    <source>
        <dbReference type="SMART" id="SM01083"/>
    </source>
</evidence>
<dbReference type="Pfam" id="PF12542">
    <property type="entry name" value="CWC25"/>
    <property type="match status" value="1"/>
</dbReference>
<comment type="similarity">
    <text evidence="2">Belongs to the CWC25 family.</text>
</comment>
<proteinExistence type="inferred from homology"/>
<feature type="compositionally biased region" description="Basic and acidic residues" evidence="9">
    <location>
        <begin position="513"/>
        <end position="526"/>
    </location>
</feature>
<evidence type="ECO:0000256" key="1">
    <source>
        <dbReference type="ARBA" id="ARBA00004123"/>
    </source>
</evidence>
<feature type="region of interest" description="Disordered" evidence="9">
    <location>
        <begin position="145"/>
        <end position="377"/>
    </location>
</feature>
<keyword evidence="12" id="KW-1185">Reference proteome</keyword>
<evidence type="ECO:0000313" key="12">
    <source>
        <dbReference type="Proteomes" id="UP001497512"/>
    </source>
</evidence>
<dbReference type="InterPro" id="IPR019339">
    <property type="entry name" value="CIR_N_dom"/>
</dbReference>
<feature type="compositionally biased region" description="Basic and acidic residues" evidence="9">
    <location>
        <begin position="342"/>
        <end position="353"/>
    </location>
</feature>
<dbReference type="Pfam" id="PF10197">
    <property type="entry name" value="Cir_N"/>
    <property type="match status" value="1"/>
</dbReference>
<name>A0ABP0U491_9BRYO</name>
<evidence type="ECO:0000256" key="3">
    <source>
        <dbReference type="ARBA" id="ARBA00022664"/>
    </source>
</evidence>
<feature type="compositionally biased region" description="Polar residues" evidence="9">
    <location>
        <begin position="487"/>
        <end position="502"/>
    </location>
</feature>
<comment type="subcellular location">
    <subcellularLocation>
        <location evidence="1">Nucleus</location>
    </subcellularLocation>
</comment>
<feature type="compositionally biased region" description="Polar residues" evidence="9">
    <location>
        <begin position="224"/>
        <end position="238"/>
    </location>
</feature>
<evidence type="ECO:0000256" key="5">
    <source>
        <dbReference type="ARBA" id="ARBA00023054"/>
    </source>
</evidence>
<keyword evidence="3" id="KW-0507">mRNA processing</keyword>
<evidence type="ECO:0000256" key="8">
    <source>
        <dbReference type="SAM" id="Coils"/>
    </source>
</evidence>
<feature type="domain" description="CBF1-interacting co-repressor CIR N-terminal" evidence="10">
    <location>
        <begin position="10"/>
        <end position="46"/>
    </location>
</feature>
<feature type="region of interest" description="Disordered" evidence="9">
    <location>
        <begin position="480"/>
        <end position="526"/>
    </location>
</feature>
<dbReference type="InterPro" id="IPR051376">
    <property type="entry name" value="CWC25_splicing_factor"/>
</dbReference>
<protein>
    <recommendedName>
        <fullName evidence="10">CBF1-interacting co-repressor CIR N-terminal domain-containing protein</fullName>
    </recommendedName>
</protein>
<sequence length="526" mass="60354">MALKFLNKKGWHTGSLRNIETVWKAEQKHEAEQKKLEELKKQINDEREASEFRLLQEQAGLAPRQERLEFLYDAGLQVGNTSSTDEYLLGKPVEVAAEENQISKVASAPGSLFVEEKPVSANDTWRKLHSDPLLLIRQQEQAALARIKNNPVKMEQLRKEVEMKKKAKEDKKRKKEAKQQRKDKNRKKRRESSSEESSEPDQSKARSGSANYHDVGTRKWEIYTHSNKQDNYGDTPNGRSPDPRDRRHNINRSDNAHGIHGNSDRKGRHGHPADAYDDGYQRHRDDRIEGVDRKRSRHYYPEDAYALGDRKHRDGHIEDAGDLRSHDGGNQRERHGHSVNAHHSESLDREKNRRSGSFQDSREPKLQAKDHLHSSMGGCSKDIAGSREDDHSGVMVGKRLSEQDQEIGTGEAVLHAQLPPRPTPRAKHKVAPMSDAERAARLLEMQDNADLHEEQRWHRLKHAADADIAELKKTAELKPNQDFMLDTQRNMYGTDKNGTSTVEKGVKRRAHFHERSGAEERNAFRR</sequence>
<keyword evidence="5 8" id="KW-0175">Coiled coil</keyword>
<evidence type="ECO:0000256" key="4">
    <source>
        <dbReference type="ARBA" id="ARBA00022728"/>
    </source>
</evidence>
<dbReference type="PANTHER" id="PTHR16196:SF0">
    <property type="entry name" value="PRE-MRNA-SPLICING FACTOR CWC25 HOMOLOG"/>
    <property type="match status" value="1"/>
</dbReference>